<evidence type="ECO:0000313" key="3">
    <source>
        <dbReference type="EMBL" id="MTE27859.1"/>
    </source>
</evidence>
<name>A0A7K1GIA3_9FLAO</name>
<keyword evidence="4" id="KW-1185">Reference proteome</keyword>
<sequence>MIKFFRNIRQSLLSENKFNKYLIYAIGEIILVVIGILIALQINNWKEQRNNSELENEMRANFNSEFSNNLIKIKKSIRQYEETEEAIRYLMSKMKADEKELQKENIDSLLAAAVDVFEYHPTQNTLTEILSTGNLNLITNDSLRHELLNWSAEFDELDEAWKTLDDFNQHMVIPYLTENASMKNIDKYSLMAWEESSKFNVDYVKLFNDIEFENQLDNLGWAVVNYRLVLSRLEKLINKIILLTND</sequence>
<dbReference type="EMBL" id="WJYA01000008">
    <property type="protein sequence ID" value="MTE27859.1"/>
    <property type="molecule type" value="Genomic_DNA"/>
</dbReference>
<proteinExistence type="predicted"/>
<gene>
    <name evidence="3" type="ORF">F1003_13030</name>
</gene>
<evidence type="ECO:0000256" key="1">
    <source>
        <dbReference type="SAM" id="Coils"/>
    </source>
</evidence>
<keyword evidence="1" id="KW-0175">Coiled coil</keyword>
<organism evidence="3 4">
    <name type="scientific">Winogradskyella ouciana</name>
    <dbReference type="NCBI Taxonomy" id="2608631"/>
    <lineage>
        <taxon>Bacteria</taxon>
        <taxon>Pseudomonadati</taxon>
        <taxon>Bacteroidota</taxon>
        <taxon>Flavobacteriia</taxon>
        <taxon>Flavobacteriales</taxon>
        <taxon>Flavobacteriaceae</taxon>
        <taxon>Winogradskyella</taxon>
    </lineage>
</organism>
<keyword evidence="2" id="KW-1133">Transmembrane helix</keyword>
<dbReference type="Proteomes" id="UP000447545">
    <property type="component" value="Unassembled WGS sequence"/>
</dbReference>
<reference evidence="3 4" key="1">
    <citation type="submission" date="2019-11" db="EMBL/GenBank/DDBJ databases">
        <title>Winogradskyella ouciana sp. nov., isolated from the hadal seawater of the Mariana Trench.</title>
        <authorList>
            <person name="Liu R."/>
        </authorList>
    </citation>
    <scope>NUCLEOTIDE SEQUENCE [LARGE SCALE GENOMIC DNA]</scope>
    <source>
        <strain evidence="3 4">ZXX205</strain>
    </source>
</reference>
<dbReference type="RefSeq" id="WP_155089880.1">
    <property type="nucleotide sequence ID" value="NZ_OZ260095.1"/>
</dbReference>
<dbReference type="InterPro" id="IPR045749">
    <property type="entry name" value="DUF6090"/>
</dbReference>
<evidence type="ECO:0000313" key="4">
    <source>
        <dbReference type="Proteomes" id="UP000447545"/>
    </source>
</evidence>
<dbReference type="AlphaFoldDB" id="A0A7K1GIA3"/>
<keyword evidence="2" id="KW-0812">Transmembrane</keyword>
<accession>A0A7K1GIA3</accession>
<keyword evidence="2" id="KW-0472">Membrane</keyword>
<evidence type="ECO:0000256" key="2">
    <source>
        <dbReference type="SAM" id="Phobius"/>
    </source>
</evidence>
<comment type="caution">
    <text evidence="3">The sequence shown here is derived from an EMBL/GenBank/DDBJ whole genome shotgun (WGS) entry which is preliminary data.</text>
</comment>
<feature type="coiled-coil region" evidence="1">
    <location>
        <begin position="37"/>
        <end position="100"/>
    </location>
</feature>
<dbReference type="Pfam" id="PF19578">
    <property type="entry name" value="DUF6090"/>
    <property type="match status" value="1"/>
</dbReference>
<protein>
    <submittedName>
        <fullName evidence="3">Uncharacterized protein</fullName>
    </submittedName>
</protein>
<feature type="transmembrane region" description="Helical" evidence="2">
    <location>
        <begin position="21"/>
        <end position="42"/>
    </location>
</feature>